<evidence type="ECO:0000313" key="2">
    <source>
        <dbReference type="EMBL" id="BBU85924.1"/>
    </source>
</evidence>
<reference evidence="2 3" key="1">
    <citation type="submission" date="2020-01" db="EMBL/GenBank/DDBJ databases">
        <title>Dynamics of blaIMP-6 dissemination in carbapenem resistant Enterobacteriacea isolated from regional surveillance in Osaka, Japan.</title>
        <authorList>
            <person name="Abe R."/>
            <person name="Akeda Y."/>
            <person name="Sugawara Y."/>
            <person name="Yamamoto N."/>
            <person name="Tomono K."/>
            <person name="Takeuchi D."/>
            <person name="Kawahara R."/>
            <person name="Hamada S."/>
        </authorList>
    </citation>
    <scope>NUCLEOTIDE SEQUENCE [LARGE SCALE GENOMIC DNA]</scope>
    <source>
        <strain evidence="2 3">E300</strain>
    </source>
</reference>
<keyword evidence="1" id="KW-1133">Transmembrane helix</keyword>
<dbReference type="AlphaFoldDB" id="A0A8S0FZY7"/>
<proteinExistence type="predicted"/>
<feature type="transmembrane region" description="Helical" evidence="1">
    <location>
        <begin position="6"/>
        <end position="28"/>
    </location>
</feature>
<evidence type="ECO:0008006" key="4">
    <source>
        <dbReference type="Google" id="ProtNLM"/>
    </source>
</evidence>
<sequence length="182" mass="20517">MLLWAVLAGAVVLALLCGVLGWMLLNVLRRMTLKSLPLRLAVSRLLRQPWATLSQLSAFSLSFMLLALLLVLRGDLLDRWQQQLPPESPNYFLINIATEQVTPLKAFLAEHQIVPESFYPVVRARLTAINDKPTEGNGDEALNRELNLTLGKIRGLIITRSSPVTGRQKPVKCRWKRGWRNA</sequence>
<dbReference type="InterPro" id="IPR038766">
    <property type="entry name" value="Membrane_comp_ABC_pdt"/>
</dbReference>
<protein>
    <recommendedName>
        <fullName evidence="4">Permease</fullName>
    </recommendedName>
</protein>
<organism evidence="2 3">
    <name type="scientific">Escherichia coli</name>
    <dbReference type="NCBI Taxonomy" id="562"/>
    <lineage>
        <taxon>Bacteria</taxon>
        <taxon>Pseudomonadati</taxon>
        <taxon>Pseudomonadota</taxon>
        <taxon>Gammaproteobacteria</taxon>
        <taxon>Enterobacterales</taxon>
        <taxon>Enterobacteriaceae</taxon>
        <taxon>Escherichia</taxon>
    </lineage>
</organism>
<keyword evidence="1" id="KW-0812">Transmembrane</keyword>
<dbReference type="PANTHER" id="PTHR30287:SF1">
    <property type="entry name" value="INNER MEMBRANE PROTEIN"/>
    <property type="match status" value="1"/>
</dbReference>
<gene>
    <name evidence="2" type="ORF">EIMP300_73240</name>
</gene>
<feature type="transmembrane region" description="Helical" evidence="1">
    <location>
        <begin position="49"/>
        <end position="72"/>
    </location>
</feature>
<evidence type="ECO:0000313" key="3">
    <source>
        <dbReference type="Proteomes" id="UP000467488"/>
    </source>
</evidence>
<dbReference type="GO" id="GO:0005886">
    <property type="term" value="C:plasma membrane"/>
    <property type="evidence" value="ECO:0007669"/>
    <property type="project" value="TreeGrafter"/>
</dbReference>
<name>A0A8S0FZY7_ECOLX</name>
<dbReference type="Proteomes" id="UP000467488">
    <property type="component" value="Chromosome"/>
</dbReference>
<accession>A0A8S0FZY7</accession>
<dbReference type="EMBL" id="AP022360">
    <property type="protein sequence ID" value="BBU85924.1"/>
    <property type="molecule type" value="Genomic_DNA"/>
</dbReference>
<keyword evidence="1" id="KW-0472">Membrane</keyword>
<evidence type="ECO:0000256" key="1">
    <source>
        <dbReference type="SAM" id="Phobius"/>
    </source>
</evidence>
<dbReference type="PANTHER" id="PTHR30287">
    <property type="entry name" value="MEMBRANE COMPONENT OF PREDICTED ABC SUPERFAMILY METABOLITE UPTAKE TRANSPORTER"/>
    <property type="match status" value="1"/>
</dbReference>